<protein>
    <submittedName>
        <fullName evidence="3">Uncharacterized protein LOC103521279</fullName>
    </submittedName>
</protein>
<dbReference type="Gene3D" id="3.30.420.10">
    <property type="entry name" value="Ribonuclease H-like superfamily/Ribonuclease H"/>
    <property type="match status" value="1"/>
</dbReference>
<dbReference type="RefSeq" id="XP_008484610.1">
    <property type="nucleotide sequence ID" value="XM_008486388.1"/>
</dbReference>
<dbReference type="InterPro" id="IPR001584">
    <property type="entry name" value="Integrase_cat-core"/>
</dbReference>
<dbReference type="OMA" id="EWINIKG"/>
<dbReference type="AlphaFoldDB" id="A0A1S3DMK8"/>
<evidence type="ECO:0000313" key="2">
    <source>
        <dbReference type="Proteomes" id="UP000079169"/>
    </source>
</evidence>
<dbReference type="GO" id="GO:0015074">
    <property type="term" value="P:DNA integration"/>
    <property type="evidence" value="ECO:0007669"/>
    <property type="project" value="InterPro"/>
</dbReference>
<dbReference type="PANTHER" id="PTHR47331:SF1">
    <property type="entry name" value="GAG-LIKE PROTEIN"/>
    <property type="match status" value="1"/>
</dbReference>
<dbReference type="Pfam" id="PF00078">
    <property type="entry name" value="RVT_1"/>
    <property type="match status" value="1"/>
</dbReference>
<accession>A0A1S3DMK8</accession>
<reference evidence="3" key="1">
    <citation type="submission" date="2025-08" db="UniProtKB">
        <authorList>
            <consortium name="RefSeq"/>
        </authorList>
    </citation>
    <scope>IDENTIFICATION</scope>
</reference>
<feature type="non-terminal residue" evidence="3">
    <location>
        <position position="1"/>
    </location>
</feature>
<dbReference type="PaxDb" id="121845-A0A1S3DMK8"/>
<dbReference type="InterPro" id="IPR040676">
    <property type="entry name" value="DUF5641"/>
</dbReference>
<dbReference type="KEGG" id="dci:103521279"/>
<dbReference type="InterPro" id="IPR043502">
    <property type="entry name" value="DNA/RNA_pol_sf"/>
</dbReference>
<dbReference type="InterPro" id="IPR043128">
    <property type="entry name" value="Rev_trsase/Diguanyl_cyclase"/>
</dbReference>
<proteinExistence type="predicted"/>
<feature type="non-terminal residue" evidence="3">
    <location>
        <position position="1271"/>
    </location>
</feature>
<evidence type="ECO:0000313" key="3">
    <source>
        <dbReference type="RefSeq" id="XP_008484610.1"/>
    </source>
</evidence>
<dbReference type="PROSITE" id="PS50994">
    <property type="entry name" value="INTEGRASE"/>
    <property type="match status" value="1"/>
</dbReference>
<dbReference type="STRING" id="121845.A0A1S3DMK8"/>
<dbReference type="SUPFAM" id="SSF56672">
    <property type="entry name" value="DNA/RNA polymerases"/>
    <property type="match status" value="1"/>
</dbReference>
<name>A0A1S3DMK8_DIACI</name>
<feature type="domain" description="Integrase catalytic" evidence="1">
    <location>
        <begin position="902"/>
        <end position="1096"/>
    </location>
</feature>
<organism evidence="2 3">
    <name type="scientific">Diaphorina citri</name>
    <name type="common">Asian citrus psyllid</name>
    <dbReference type="NCBI Taxonomy" id="121845"/>
    <lineage>
        <taxon>Eukaryota</taxon>
        <taxon>Metazoa</taxon>
        <taxon>Ecdysozoa</taxon>
        <taxon>Arthropoda</taxon>
        <taxon>Hexapoda</taxon>
        <taxon>Insecta</taxon>
        <taxon>Pterygota</taxon>
        <taxon>Neoptera</taxon>
        <taxon>Paraneoptera</taxon>
        <taxon>Hemiptera</taxon>
        <taxon>Sternorrhyncha</taxon>
        <taxon>Psylloidea</taxon>
        <taxon>Psyllidae</taxon>
        <taxon>Diaphorininae</taxon>
        <taxon>Diaphorina</taxon>
    </lineage>
</organism>
<dbReference type="InterPro" id="IPR008042">
    <property type="entry name" value="Retrotrans_Pao"/>
</dbReference>
<evidence type="ECO:0000259" key="1">
    <source>
        <dbReference type="PROSITE" id="PS50994"/>
    </source>
</evidence>
<dbReference type="GO" id="GO:0071897">
    <property type="term" value="P:DNA biosynthetic process"/>
    <property type="evidence" value="ECO:0007669"/>
    <property type="project" value="UniProtKB-ARBA"/>
</dbReference>
<dbReference type="GeneID" id="103521279"/>
<dbReference type="SUPFAM" id="SSF53098">
    <property type="entry name" value="Ribonuclease H-like"/>
    <property type="match status" value="1"/>
</dbReference>
<keyword evidence="2" id="KW-1185">Reference proteome</keyword>
<dbReference type="Pfam" id="PF17921">
    <property type="entry name" value="Integrase_H2C2"/>
    <property type="match status" value="1"/>
</dbReference>
<dbReference type="GO" id="GO:0042575">
    <property type="term" value="C:DNA polymerase complex"/>
    <property type="evidence" value="ECO:0007669"/>
    <property type="project" value="UniProtKB-ARBA"/>
</dbReference>
<dbReference type="GO" id="GO:0003676">
    <property type="term" value="F:nucleic acid binding"/>
    <property type="evidence" value="ECO:0007669"/>
    <property type="project" value="InterPro"/>
</dbReference>
<gene>
    <name evidence="3" type="primary">LOC103521279</name>
</gene>
<dbReference type="InterPro" id="IPR036397">
    <property type="entry name" value="RNaseH_sf"/>
</dbReference>
<dbReference type="InterPro" id="IPR012337">
    <property type="entry name" value="RNaseH-like_sf"/>
</dbReference>
<dbReference type="Gene3D" id="1.10.340.70">
    <property type="match status" value="1"/>
</dbReference>
<dbReference type="Gene3D" id="3.10.10.10">
    <property type="entry name" value="HIV Type 1 Reverse Transcriptase, subunit A, domain 1"/>
    <property type="match status" value="1"/>
</dbReference>
<dbReference type="Pfam" id="PF05380">
    <property type="entry name" value="Peptidase_A17"/>
    <property type="match status" value="1"/>
</dbReference>
<dbReference type="InterPro" id="IPR041588">
    <property type="entry name" value="Integrase_H2C2"/>
</dbReference>
<dbReference type="Gene3D" id="3.30.70.270">
    <property type="match status" value="1"/>
</dbReference>
<dbReference type="InterPro" id="IPR000477">
    <property type="entry name" value="RT_dom"/>
</dbReference>
<dbReference type="Proteomes" id="UP000079169">
    <property type="component" value="Unplaced"/>
</dbReference>
<dbReference type="PANTHER" id="PTHR47331">
    <property type="entry name" value="PHD-TYPE DOMAIN-CONTAINING PROTEIN"/>
    <property type="match status" value="1"/>
</dbReference>
<sequence length="1271" mass="142602">VNFAVKALVVNKIADNLPTQPVSAAALVHLKNIILSDDDFNVPKPVVGILGASMFSLLLEPGKIMGPPDTPVAINTLLGYTILGGSASVSRDNIRENNFFCGIHNSVVVDTLESQVQKFMDIEDVPSTSMMKQEDIDCEAMFKQTFSRGADGRFMVTLPFKENPEVLGESYDIVKKRYFSLEKKLLKSDQDLHAQYTDVMQEFLDKGYMTLIEDDDSQEGYYIPQHCVVKQDRASFKLRPVFDASCATTSGKSLNDILHTGPKLYNELLTILLSFRLFEVAFTTDIKKMYLQILVHPDHRKYQKIVFRPTPGEPLRSFALNTVTFGLTPSPFLALRCVQELTKQEAQNFPLACERVKNDSYMDDVCSSVPSEEIALQTQQQLTGMFKSAGFELSKWASNSKSLLCNIPDENQLETCVQWNSDSSLKVLGLQWHPVDDVFIFQVNVSERPCTKRNVLKLTASIFDVLGLVAPVTLYAKLFIKRLWVLKLDWDTSPPPELQELWNTFQTELPLLSGMSFPRHIGVDLVSDVVLVGFGDASEKAYACAVYARVQSQQGDISVNLICAKSKVSPLKSLSIPRLELCAALLLSKVMRLCLDTYQSRVKIREYYCLSDSKVTIDWVRSPACRWNTFVANRVAKIQENVGSECFHHVAGTENISDCASRGMTPSQFLEHPLWKTGPEWLTKPVNSWPLDQDTSSVSDEIDIEEKKHLFVLVEPQESNVLLTLAQKLSSWSKLLHTVVYILRALKILPRRDSLIILASDLQAAEVRVLKAVQQECFSGEIENISHGRLCSPQYQKLNPFIHNGLVKVGGRLSHSSLGYDQKHPVLLPSKHHVTTLIIDYYHKLNLHTGPHLLLSLLRQKYWIVGARNVVRQRVRQCNHCFRMKPLASSALMGELPACRVNESKPFVHTGTDFTGSVLITLGKRRGVVSQKAYICIFICLTTKAIHLELASDLSTEAFLAAFKRFLSRRGAVSVMYSDNGKNYIGASNQLDDIYRVLQSQSFNQALGEELARRRIQWSFLPPLSPHMGGIWEGNIRMVKQHLLKVIGSQILTFEEMYTVLTQVEALLNSRPLCPLSADPNDVQVLTPAHFIHANPLQELPAVSTLSTPENRLTRFQLLDKLVQTYWKRWSAEYLNNLQLRVKWNTPQNPIRVGQVVVVKSDLTPPLHWPLGLVTSVSPGRDGVVRVVARNYSTDSPPSTSHSSVAVDKSDEIVTHAMCSTNQVSASVLLSTVKVQTMDPKGNVHELRLLLDTGSESNFLIEDVVKKLGLQ</sequence>
<dbReference type="Pfam" id="PF18701">
    <property type="entry name" value="DUF5641"/>
    <property type="match status" value="1"/>
</dbReference>